<dbReference type="Proteomes" id="UP000236291">
    <property type="component" value="Unassembled WGS sequence"/>
</dbReference>
<gene>
    <name evidence="1" type="ORF">L195_g061609</name>
</gene>
<accession>A0A2K3KAW3</accession>
<organism evidence="1 2">
    <name type="scientific">Trifolium pratense</name>
    <name type="common">Red clover</name>
    <dbReference type="NCBI Taxonomy" id="57577"/>
    <lineage>
        <taxon>Eukaryota</taxon>
        <taxon>Viridiplantae</taxon>
        <taxon>Streptophyta</taxon>
        <taxon>Embryophyta</taxon>
        <taxon>Tracheophyta</taxon>
        <taxon>Spermatophyta</taxon>
        <taxon>Magnoliopsida</taxon>
        <taxon>eudicotyledons</taxon>
        <taxon>Gunneridae</taxon>
        <taxon>Pentapetalae</taxon>
        <taxon>rosids</taxon>
        <taxon>fabids</taxon>
        <taxon>Fabales</taxon>
        <taxon>Fabaceae</taxon>
        <taxon>Papilionoideae</taxon>
        <taxon>50 kb inversion clade</taxon>
        <taxon>NPAAA clade</taxon>
        <taxon>Hologalegina</taxon>
        <taxon>IRL clade</taxon>
        <taxon>Trifolieae</taxon>
        <taxon>Trifolium</taxon>
    </lineage>
</organism>
<comment type="caution">
    <text evidence="1">The sequence shown here is derived from an EMBL/GenBank/DDBJ whole genome shotgun (WGS) entry which is preliminary data.</text>
</comment>
<dbReference type="EMBL" id="ASHM01155057">
    <property type="protein sequence ID" value="PNX63403.1"/>
    <property type="molecule type" value="Genomic_DNA"/>
</dbReference>
<feature type="non-terminal residue" evidence="1">
    <location>
        <position position="49"/>
    </location>
</feature>
<dbReference type="AlphaFoldDB" id="A0A2K3KAW3"/>
<evidence type="ECO:0000313" key="2">
    <source>
        <dbReference type="Proteomes" id="UP000236291"/>
    </source>
</evidence>
<proteinExistence type="predicted"/>
<sequence>MMNPNNVPSQLPKLKGDNWDRWNIQMQAIFGFQEVLEIIQQGYAVVGDE</sequence>
<reference evidence="1 2" key="1">
    <citation type="journal article" date="2014" name="Am. J. Bot.">
        <title>Genome assembly and annotation for red clover (Trifolium pratense; Fabaceae).</title>
        <authorList>
            <person name="Istvanek J."/>
            <person name="Jaros M."/>
            <person name="Krenek A."/>
            <person name="Repkova J."/>
        </authorList>
    </citation>
    <scope>NUCLEOTIDE SEQUENCE [LARGE SCALE GENOMIC DNA]</scope>
    <source>
        <strain evidence="2">cv. Tatra</strain>
        <tissue evidence="1">Young leaves</tissue>
    </source>
</reference>
<protein>
    <submittedName>
        <fullName evidence="1">Uncharacterized protein</fullName>
    </submittedName>
</protein>
<evidence type="ECO:0000313" key="1">
    <source>
        <dbReference type="EMBL" id="PNX63403.1"/>
    </source>
</evidence>
<name>A0A2K3KAW3_TRIPR</name>
<reference evidence="1 2" key="2">
    <citation type="journal article" date="2017" name="Front. Plant Sci.">
        <title>Gene Classification and Mining of Molecular Markers Useful in Red Clover (Trifolium pratense) Breeding.</title>
        <authorList>
            <person name="Istvanek J."/>
            <person name="Dluhosova J."/>
            <person name="Dluhos P."/>
            <person name="Patkova L."/>
            <person name="Nedelnik J."/>
            <person name="Repkova J."/>
        </authorList>
    </citation>
    <scope>NUCLEOTIDE SEQUENCE [LARGE SCALE GENOMIC DNA]</scope>
    <source>
        <strain evidence="2">cv. Tatra</strain>
        <tissue evidence="1">Young leaves</tissue>
    </source>
</reference>